<keyword evidence="1" id="KW-0472">Membrane</keyword>
<reference evidence="2" key="1">
    <citation type="submission" date="2018-05" db="EMBL/GenBank/DDBJ databases">
        <authorList>
            <person name="Lanie J.A."/>
            <person name="Ng W.-L."/>
            <person name="Kazmierczak K.M."/>
            <person name="Andrzejewski T.M."/>
            <person name="Davidsen T.M."/>
            <person name="Wayne K.J."/>
            <person name="Tettelin H."/>
            <person name="Glass J.I."/>
            <person name="Rusch D."/>
            <person name="Podicherti R."/>
            <person name="Tsui H.-C.T."/>
            <person name="Winkler M.E."/>
        </authorList>
    </citation>
    <scope>NUCLEOTIDE SEQUENCE</scope>
</reference>
<evidence type="ECO:0000256" key="1">
    <source>
        <dbReference type="SAM" id="Phobius"/>
    </source>
</evidence>
<feature type="transmembrane region" description="Helical" evidence="1">
    <location>
        <begin position="51"/>
        <end position="71"/>
    </location>
</feature>
<organism evidence="2">
    <name type="scientific">marine metagenome</name>
    <dbReference type="NCBI Taxonomy" id="408172"/>
    <lineage>
        <taxon>unclassified sequences</taxon>
        <taxon>metagenomes</taxon>
        <taxon>ecological metagenomes</taxon>
    </lineage>
</organism>
<name>A0A382P2M6_9ZZZZ</name>
<gene>
    <name evidence="2" type="ORF">METZ01_LOCUS319046</name>
</gene>
<proteinExistence type="predicted"/>
<feature type="non-terminal residue" evidence="2">
    <location>
        <position position="124"/>
    </location>
</feature>
<sequence>VLGWVWSSLILQVGRIALALELIFLLPRIYRTGGNNKEAGQWTLFCRKVRGNVLLFAGIIVSVLIVDWWLLSPWAAEYPYGTEDIPETLSESLTWYGLEPFFSWAGQLFRIAVAVEFALLWPRA</sequence>
<keyword evidence="1" id="KW-1133">Transmembrane helix</keyword>
<accession>A0A382P2M6</accession>
<dbReference type="EMBL" id="UINC01103652">
    <property type="protein sequence ID" value="SVC66192.1"/>
    <property type="molecule type" value="Genomic_DNA"/>
</dbReference>
<feature type="transmembrane region" description="Helical" evidence="1">
    <location>
        <begin position="6"/>
        <end position="30"/>
    </location>
</feature>
<feature type="non-terminal residue" evidence="2">
    <location>
        <position position="1"/>
    </location>
</feature>
<protein>
    <submittedName>
        <fullName evidence="2">Uncharacterized protein</fullName>
    </submittedName>
</protein>
<evidence type="ECO:0000313" key="2">
    <source>
        <dbReference type="EMBL" id="SVC66192.1"/>
    </source>
</evidence>
<dbReference type="AlphaFoldDB" id="A0A382P2M6"/>
<keyword evidence="1" id="KW-0812">Transmembrane</keyword>